<dbReference type="InterPro" id="IPR058582">
    <property type="entry name" value="KH_NusA_2nd"/>
</dbReference>
<dbReference type="GO" id="GO:0003723">
    <property type="term" value="F:RNA binding"/>
    <property type="evidence" value="ECO:0007669"/>
    <property type="project" value="UniProtKB-UniRule"/>
</dbReference>
<dbReference type="SUPFAM" id="SSF47794">
    <property type="entry name" value="Rad51 N-terminal domain-like"/>
    <property type="match status" value="1"/>
</dbReference>
<evidence type="ECO:0000256" key="7">
    <source>
        <dbReference type="HAMAP-Rule" id="MF_00945"/>
    </source>
</evidence>
<keyword evidence="2 7" id="KW-0963">Cytoplasm</keyword>
<keyword evidence="5 7" id="KW-0805">Transcription regulation</keyword>
<dbReference type="SUPFAM" id="SSF69705">
    <property type="entry name" value="Transcription factor NusA, N-terminal domain"/>
    <property type="match status" value="1"/>
</dbReference>
<dbReference type="InterPro" id="IPR059113">
    <property type="entry name" value="Znf_ribbon"/>
</dbReference>
<dbReference type="Pfam" id="PF00575">
    <property type="entry name" value="S1"/>
    <property type="match status" value="1"/>
</dbReference>
<evidence type="ECO:0000256" key="2">
    <source>
        <dbReference type="ARBA" id="ARBA00022490"/>
    </source>
</evidence>
<dbReference type="CDD" id="cd02134">
    <property type="entry name" value="KH-II_NusA_rpt1"/>
    <property type="match status" value="1"/>
</dbReference>
<comment type="similarity">
    <text evidence="7">Belongs to the NusA family.</text>
</comment>
<dbReference type="Pfam" id="PF26594">
    <property type="entry name" value="KH_NusA_2nd"/>
    <property type="match status" value="1"/>
</dbReference>
<dbReference type="InterPro" id="IPR013735">
    <property type="entry name" value="TF_NusA_N"/>
</dbReference>
<dbReference type="AlphaFoldDB" id="A0AA87TFX8"/>
<reference evidence="9 10" key="1">
    <citation type="submission" date="2013-04" db="EMBL/GenBank/DDBJ databases">
        <title>The Genome Sequence of Treponema medium ATCC 700293.</title>
        <authorList>
            <consortium name="The Broad Institute Genomics Platform"/>
            <person name="Earl A."/>
            <person name="Ward D."/>
            <person name="Feldgarden M."/>
            <person name="Gevers D."/>
            <person name="Leonetti C."/>
            <person name="Blanton J.M."/>
            <person name="Dewhirst F.E."/>
            <person name="Izard J."/>
            <person name="Walker B."/>
            <person name="Young S."/>
            <person name="Zeng Q."/>
            <person name="Gargeya S."/>
            <person name="Fitzgerald M."/>
            <person name="Haas B."/>
            <person name="Abouelleil A."/>
            <person name="Allen A.W."/>
            <person name="Alvarado L."/>
            <person name="Arachchi H.M."/>
            <person name="Berlin A.M."/>
            <person name="Chapman S.B."/>
            <person name="Gainer-Dewar J."/>
            <person name="Goldberg J."/>
            <person name="Griggs A."/>
            <person name="Gujja S."/>
            <person name="Hansen M."/>
            <person name="Howarth C."/>
            <person name="Imamovic A."/>
            <person name="Ireland A."/>
            <person name="Larimer J."/>
            <person name="McCowan C."/>
            <person name="Murphy C."/>
            <person name="Pearson M."/>
            <person name="Poon T.W."/>
            <person name="Priest M."/>
            <person name="Roberts A."/>
            <person name="Saif S."/>
            <person name="Shea T."/>
            <person name="Sisk P."/>
            <person name="Sykes S."/>
            <person name="Wortman J."/>
            <person name="Nusbaum C."/>
            <person name="Birren B."/>
        </authorList>
    </citation>
    <scope>NUCLEOTIDE SEQUENCE [LARGE SCALE GENOMIC DNA]</scope>
    <source>
        <strain evidence="9 10">ATCC 700293</strain>
    </source>
</reference>
<dbReference type="Pfam" id="PF13184">
    <property type="entry name" value="KH_NusA_1st"/>
    <property type="match status" value="1"/>
</dbReference>
<keyword evidence="3 7" id="KW-0889">Transcription antitermination</keyword>
<comment type="function">
    <text evidence="7">Participates in both transcription termination and antitermination.</text>
</comment>
<evidence type="ECO:0000313" key="9">
    <source>
        <dbReference type="EMBL" id="EPF30044.1"/>
    </source>
</evidence>
<evidence type="ECO:0000259" key="8">
    <source>
        <dbReference type="SMART" id="SM00316"/>
    </source>
</evidence>
<keyword evidence="6 7" id="KW-0804">Transcription</keyword>
<dbReference type="InterPro" id="IPR010995">
    <property type="entry name" value="DNA_repair_Rad51/TF_NusA_a-hlx"/>
</dbReference>
<name>A0AA87TFX8_TREMD</name>
<dbReference type="Gene3D" id="1.10.150.20">
    <property type="entry name" value="5' to 3' exonuclease, C-terminal subdomain"/>
    <property type="match status" value="1"/>
</dbReference>
<dbReference type="Gene3D" id="2.40.50.140">
    <property type="entry name" value="Nucleic acid-binding proteins"/>
    <property type="match status" value="1"/>
</dbReference>
<dbReference type="SUPFAM" id="SSF54814">
    <property type="entry name" value="Prokaryotic type KH domain (KH-domain type II)"/>
    <property type="match status" value="2"/>
</dbReference>
<dbReference type="GO" id="GO:0005829">
    <property type="term" value="C:cytosol"/>
    <property type="evidence" value="ECO:0007669"/>
    <property type="project" value="TreeGrafter"/>
</dbReference>
<dbReference type="CDD" id="cd04455">
    <property type="entry name" value="S1_NusA"/>
    <property type="match status" value="1"/>
</dbReference>
<comment type="subunit">
    <text evidence="7">Monomer. Binds directly to the core enzyme of the DNA-dependent RNA polymerase and to nascent RNA.</text>
</comment>
<dbReference type="Gene3D" id="3.30.300.20">
    <property type="match status" value="2"/>
</dbReference>
<accession>A0AA87TFX8</accession>
<dbReference type="InterPro" id="IPR030842">
    <property type="entry name" value="TF_NusA_bacterial"/>
</dbReference>
<evidence type="ECO:0000256" key="1">
    <source>
        <dbReference type="ARBA" id="ARBA00022472"/>
    </source>
</evidence>
<evidence type="ECO:0000313" key="10">
    <source>
        <dbReference type="Proteomes" id="UP000014634"/>
    </source>
</evidence>
<sequence>MAGVKIEDVRKFALEKELDEDLAFKIVEQTLKAAYKTAFKTDVNAVVITGDDAVSIYARKKIVDDVVNPVLEVDIEEATKLAPDCELGDELLFELDPKDFKRGSIQAGVQRVHQSTREIQKDSIYSEYKAKEGEIIIGYYQRKKNDNIYVDLGKVEGLLPRKFQLPQEIYHPNDRIKALIKEVKKHRQSNVVQLILSRTDPDFVRRLMELEVPEIYDNIVELYKIVREPGYRTKVAVISHREDVDPVGACVGPKGTRIQAIITELEGEKIDVLEYSSDPAVFIANALSPAEVLDVVILDTEKRTALAVVAESQLSIAIGKQGLNVRLANRLADWSIDVKTEKQFQEMDIHAETRKAAEDLFNDEAILLEEVEGIDPDVLALLHENHIETVEQFLDVPHQELCALPGMSEEKVNALEALINESFEIVDENQVPEQEAQPENQTMPASAEDEEEVYECPECGAPITIDMTVCPNCGVGLSFEYEDEE</sequence>
<dbReference type="Proteomes" id="UP000014634">
    <property type="component" value="Unassembled WGS sequence"/>
</dbReference>
<dbReference type="InterPro" id="IPR012340">
    <property type="entry name" value="NA-bd_OB-fold"/>
</dbReference>
<dbReference type="FunFam" id="3.30.300.20:FF:000005">
    <property type="entry name" value="Transcription termination/antitermination protein NusA"/>
    <property type="match status" value="1"/>
</dbReference>
<dbReference type="GO" id="GO:0003700">
    <property type="term" value="F:DNA-binding transcription factor activity"/>
    <property type="evidence" value="ECO:0007669"/>
    <property type="project" value="InterPro"/>
</dbReference>
<dbReference type="CDD" id="cd22529">
    <property type="entry name" value="KH-II_NusA_rpt2"/>
    <property type="match status" value="1"/>
</dbReference>
<dbReference type="Gene3D" id="3.30.1480.10">
    <property type="entry name" value="NusA, N-terminal domain"/>
    <property type="match status" value="1"/>
</dbReference>
<keyword evidence="4 7" id="KW-0694">RNA-binding</keyword>
<dbReference type="Pfam" id="PF08529">
    <property type="entry name" value="NusA_N"/>
    <property type="match status" value="1"/>
</dbReference>
<keyword evidence="1 7" id="KW-0806">Transcription termination</keyword>
<dbReference type="SMART" id="SM00316">
    <property type="entry name" value="S1"/>
    <property type="match status" value="1"/>
</dbReference>
<dbReference type="NCBIfam" id="TIGR01953">
    <property type="entry name" value="NusA"/>
    <property type="match status" value="1"/>
</dbReference>
<dbReference type="GO" id="GO:0000166">
    <property type="term" value="F:nucleotide binding"/>
    <property type="evidence" value="ECO:0007669"/>
    <property type="project" value="InterPro"/>
</dbReference>
<dbReference type="Pfam" id="PF13248">
    <property type="entry name" value="Zn_ribbon_3"/>
    <property type="match status" value="1"/>
</dbReference>
<comment type="caution">
    <text evidence="9">The sequence shown here is derived from an EMBL/GenBank/DDBJ whole genome shotgun (WGS) entry which is preliminary data.</text>
</comment>
<evidence type="ECO:0000256" key="6">
    <source>
        <dbReference type="ARBA" id="ARBA00023163"/>
    </source>
</evidence>
<dbReference type="GO" id="GO:0031564">
    <property type="term" value="P:transcription antitermination"/>
    <property type="evidence" value="ECO:0007669"/>
    <property type="project" value="UniProtKB-UniRule"/>
</dbReference>
<evidence type="ECO:0000256" key="4">
    <source>
        <dbReference type="ARBA" id="ARBA00022884"/>
    </source>
</evidence>
<dbReference type="HAMAP" id="MF_00945_B">
    <property type="entry name" value="NusA_B"/>
    <property type="match status" value="1"/>
</dbReference>
<dbReference type="PANTHER" id="PTHR22648">
    <property type="entry name" value="TRANSCRIPTION TERMINATION FACTOR NUSA"/>
    <property type="match status" value="1"/>
</dbReference>
<dbReference type="InterPro" id="IPR010213">
    <property type="entry name" value="TF_NusA"/>
</dbReference>
<dbReference type="InterPro" id="IPR009019">
    <property type="entry name" value="KH_sf_prok-type"/>
</dbReference>
<dbReference type="FunFam" id="3.30.300.20:FF:000002">
    <property type="entry name" value="Transcription termination/antitermination protein NusA"/>
    <property type="match status" value="1"/>
</dbReference>
<dbReference type="InterPro" id="IPR015946">
    <property type="entry name" value="KH_dom-like_a/b"/>
</dbReference>
<dbReference type="SUPFAM" id="SSF50249">
    <property type="entry name" value="Nucleic acid-binding proteins"/>
    <property type="match status" value="1"/>
</dbReference>
<evidence type="ECO:0000256" key="5">
    <source>
        <dbReference type="ARBA" id="ARBA00023015"/>
    </source>
</evidence>
<organism evidence="9 10">
    <name type="scientific">Treponema medium ATCC 700293</name>
    <dbReference type="NCBI Taxonomy" id="1125700"/>
    <lineage>
        <taxon>Bacteria</taxon>
        <taxon>Pseudomonadati</taxon>
        <taxon>Spirochaetota</taxon>
        <taxon>Spirochaetia</taxon>
        <taxon>Spirochaetales</taxon>
        <taxon>Treponemataceae</taxon>
        <taxon>Treponema</taxon>
    </lineage>
</organism>
<feature type="domain" description="S1 motif" evidence="8">
    <location>
        <begin position="131"/>
        <end position="199"/>
    </location>
</feature>
<dbReference type="InterPro" id="IPR025249">
    <property type="entry name" value="TF_NusA_KH_1st"/>
</dbReference>
<proteinExistence type="inferred from homology"/>
<dbReference type="InterPro" id="IPR003029">
    <property type="entry name" value="S1_domain"/>
</dbReference>
<evidence type="ECO:0000256" key="3">
    <source>
        <dbReference type="ARBA" id="ARBA00022814"/>
    </source>
</evidence>
<comment type="subcellular location">
    <subcellularLocation>
        <location evidence="7">Cytoplasm</location>
    </subcellularLocation>
</comment>
<gene>
    <name evidence="7" type="primary">nusA</name>
    <name evidence="9" type="ORF">HMPREF9195_00056</name>
</gene>
<dbReference type="EMBL" id="ATFE01000001">
    <property type="protein sequence ID" value="EPF30044.1"/>
    <property type="molecule type" value="Genomic_DNA"/>
</dbReference>
<protein>
    <recommendedName>
        <fullName evidence="7">Transcription termination/antitermination protein NusA</fullName>
    </recommendedName>
</protein>
<dbReference type="GO" id="GO:0006353">
    <property type="term" value="P:DNA-templated transcription termination"/>
    <property type="evidence" value="ECO:0007669"/>
    <property type="project" value="UniProtKB-UniRule"/>
</dbReference>
<dbReference type="PANTHER" id="PTHR22648:SF0">
    <property type="entry name" value="TRANSCRIPTION TERMINATION_ANTITERMINATION PROTEIN NUSA"/>
    <property type="match status" value="1"/>
</dbReference>
<dbReference type="InterPro" id="IPR036555">
    <property type="entry name" value="NusA_N_sf"/>
</dbReference>
<dbReference type="RefSeq" id="WP_016522136.1">
    <property type="nucleotide sequence ID" value="NZ_KE332517.1"/>
</dbReference>